<gene>
    <name evidence="1" type="ORF">SAMN04489765_3829</name>
</gene>
<dbReference type="Proteomes" id="UP000183053">
    <property type="component" value="Unassembled WGS sequence"/>
</dbReference>
<dbReference type="OrthoDB" id="9980457at2"/>
<dbReference type="EMBL" id="FNLF01000002">
    <property type="protein sequence ID" value="SDR20632.1"/>
    <property type="molecule type" value="Genomic_DNA"/>
</dbReference>
<dbReference type="AlphaFoldDB" id="A0A1H1H570"/>
<dbReference type="RefSeq" id="WP_068567956.1">
    <property type="nucleotide sequence ID" value="NZ_FNLF01000002.1"/>
</dbReference>
<evidence type="ECO:0000313" key="2">
    <source>
        <dbReference type="Proteomes" id="UP000183053"/>
    </source>
</evidence>
<protein>
    <submittedName>
        <fullName evidence="1">Uncharacterized protein</fullName>
    </submittedName>
</protein>
<accession>A0A1H1H570</accession>
<keyword evidence="2" id="KW-1185">Reference proteome</keyword>
<reference evidence="2" key="1">
    <citation type="submission" date="2016-10" db="EMBL/GenBank/DDBJ databases">
        <authorList>
            <person name="Varghese N."/>
            <person name="Submissions S."/>
        </authorList>
    </citation>
    <scope>NUCLEOTIDE SEQUENCE [LARGE SCALE GENOMIC DNA]</scope>
    <source>
        <strain evidence="2">DSM 44142</strain>
    </source>
</reference>
<evidence type="ECO:0000313" key="1">
    <source>
        <dbReference type="EMBL" id="SDR20632.1"/>
    </source>
</evidence>
<proteinExistence type="predicted"/>
<organism evidence="1 2">
    <name type="scientific">Tsukamurella pulmonis</name>
    <dbReference type="NCBI Taxonomy" id="47312"/>
    <lineage>
        <taxon>Bacteria</taxon>
        <taxon>Bacillati</taxon>
        <taxon>Actinomycetota</taxon>
        <taxon>Actinomycetes</taxon>
        <taxon>Mycobacteriales</taxon>
        <taxon>Tsukamurellaceae</taxon>
        <taxon>Tsukamurella</taxon>
    </lineage>
</organism>
<name>A0A1H1H570_9ACTN</name>
<sequence length="129" mass="13781">MSGGLIDDLQAAAARMGLPPLEFHTHLAQRIQAGDVQDLVTGYMDLLAEYQATRVWFLDVLDAAFEAGWTRRPGIHHGLPLDPPAGTDTPWIKLAAIDPGNLTSVKRFAGKLCRAGVTVPEPPTAQAAA</sequence>
<dbReference type="STRING" id="47312.SAMN04489765_3829"/>